<feature type="binding site" evidence="11">
    <location>
        <position position="82"/>
    </location>
    <ligand>
        <name>S-adenosyl-L-methionine</name>
        <dbReference type="ChEBI" id="CHEBI:59789"/>
    </ligand>
</feature>
<evidence type="ECO:0000256" key="7">
    <source>
        <dbReference type="ARBA" id="ARBA00041129"/>
    </source>
</evidence>
<keyword evidence="15" id="KW-1185">Reference proteome</keyword>
<gene>
    <name evidence="11" type="primary">rlmE</name>
    <name evidence="11" type="synonym">ftsJ</name>
    <name evidence="11" type="synonym">rrmJ</name>
    <name evidence="14" type="ORF">HND93_24150</name>
</gene>
<comment type="similarity">
    <text evidence="11">Belongs to the class I-like SAM-binding methyltransferase superfamily. RNA methyltransferase RlmE family.</text>
</comment>
<comment type="function">
    <text evidence="5 11">Specifically methylates the uridine in position 2552 of 23S rRNA at the 2'-O position of the ribose in the fully assembled 50S ribosomal subunit.</text>
</comment>
<evidence type="ECO:0000259" key="13">
    <source>
        <dbReference type="Pfam" id="PF01728"/>
    </source>
</evidence>
<dbReference type="PANTHER" id="PTHR10920">
    <property type="entry name" value="RIBOSOMAL RNA METHYLTRANSFERASE"/>
    <property type="match status" value="1"/>
</dbReference>
<evidence type="ECO:0000256" key="6">
    <source>
        <dbReference type="ARBA" id="ARBA00038861"/>
    </source>
</evidence>
<feature type="binding site" evidence="11">
    <location>
        <position position="145"/>
    </location>
    <ligand>
        <name>S-adenosyl-L-methionine</name>
        <dbReference type="ChEBI" id="CHEBI:59789"/>
    </ligand>
</feature>
<evidence type="ECO:0000256" key="8">
    <source>
        <dbReference type="ARBA" id="ARBA00041995"/>
    </source>
</evidence>
<dbReference type="SUPFAM" id="SSF53335">
    <property type="entry name" value="S-adenosyl-L-methionine-dependent methyltransferases"/>
    <property type="match status" value="1"/>
</dbReference>
<dbReference type="PIRSF" id="PIRSF005461">
    <property type="entry name" value="23S_rRNA_mtase"/>
    <property type="match status" value="1"/>
</dbReference>
<dbReference type="EC" id="2.1.1.166" evidence="6 11"/>
<keyword evidence="2 11" id="KW-0489">Methyltransferase</keyword>
<feature type="binding site" evidence="11">
    <location>
        <position position="121"/>
    </location>
    <ligand>
        <name>S-adenosyl-L-methionine</name>
        <dbReference type="ChEBI" id="CHEBI:59789"/>
    </ligand>
</feature>
<comment type="caution">
    <text evidence="14">The sequence shown here is derived from an EMBL/GenBank/DDBJ whole genome shotgun (WGS) entry which is preliminary data.</text>
</comment>
<keyword evidence="11" id="KW-0963">Cytoplasm</keyword>
<evidence type="ECO:0000256" key="10">
    <source>
        <dbReference type="ARBA" id="ARBA00048970"/>
    </source>
</evidence>
<dbReference type="Gene3D" id="3.40.50.150">
    <property type="entry name" value="Vaccinia Virus protein VP39"/>
    <property type="match status" value="1"/>
</dbReference>
<organism evidence="14 15">
    <name type="scientific">Azospirillum oleiclasticum</name>
    <dbReference type="NCBI Taxonomy" id="2735135"/>
    <lineage>
        <taxon>Bacteria</taxon>
        <taxon>Pseudomonadati</taxon>
        <taxon>Pseudomonadota</taxon>
        <taxon>Alphaproteobacteria</taxon>
        <taxon>Rhodospirillales</taxon>
        <taxon>Azospirillaceae</taxon>
        <taxon>Azospirillum</taxon>
    </lineage>
</organism>
<feature type="binding site" evidence="11">
    <location>
        <position position="84"/>
    </location>
    <ligand>
        <name>S-adenosyl-L-methionine</name>
        <dbReference type="ChEBI" id="CHEBI:59789"/>
    </ligand>
</feature>
<evidence type="ECO:0000313" key="15">
    <source>
        <dbReference type="Proteomes" id="UP000584642"/>
    </source>
</evidence>
<evidence type="ECO:0000256" key="3">
    <source>
        <dbReference type="ARBA" id="ARBA00022679"/>
    </source>
</evidence>
<dbReference type="Proteomes" id="UP000584642">
    <property type="component" value="Unassembled WGS sequence"/>
</dbReference>
<dbReference type="EMBL" id="JABFDB010000021">
    <property type="protein sequence ID" value="NYZ22814.1"/>
    <property type="molecule type" value="Genomic_DNA"/>
</dbReference>
<feature type="domain" description="Ribosomal RNA methyltransferase FtsJ" evidence="13">
    <location>
        <begin position="50"/>
        <end position="228"/>
    </location>
</feature>
<accession>A0ABX2TEP3</accession>
<dbReference type="InterPro" id="IPR015507">
    <property type="entry name" value="rRNA-MeTfrase_E"/>
</dbReference>
<evidence type="ECO:0000256" key="9">
    <source>
        <dbReference type="ARBA" id="ARBA00042745"/>
    </source>
</evidence>
<keyword evidence="1 11" id="KW-0698">rRNA processing</keyword>
<evidence type="ECO:0000256" key="1">
    <source>
        <dbReference type="ARBA" id="ARBA00022552"/>
    </source>
</evidence>
<reference evidence="14 15" key="1">
    <citation type="submission" date="2020-05" db="EMBL/GenBank/DDBJ databases">
        <title>Azospirillum oleiclasticum sp. nov, a nitrogen-fixing and heavy crude oil-emulsifying bacterium isolated from the crude oil of Yumen Oilfield.</title>
        <authorList>
            <person name="Wu D."/>
            <person name="Cai M."/>
            <person name="Zhang X."/>
        </authorList>
    </citation>
    <scope>NUCLEOTIDE SEQUENCE [LARGE SCALE GENOMIC DNA]</scope>
    <source>
        <strain evidence="14 15">ROY-1-1-2</strain>
    </source>
</reference>
<comment type="catalytic activity">
    <reaction evidence="10 11">
        <text>uridine(2552) in 23S rRNA + S-adenosyl-L-methionine = 2'-O-methyluridine(2552) in 23S rRNA + S-adenosyl-L-homocysteine + H(+)</text>
        <dbReference type="Rhea" id="RHEA:42720"/>
        <dbReference type="Rhea" id="RHEA-COMP:10202"/>
        <dbReference type="Rhea" id="RHEA-COMP:10203"/>
        <dbReference type="ChEBI" id="CHEBI:15378"/>
        <dbReference type="ChEBI" id="CHEBI:57856"/>
        <dbReference type="ChEBI" id="CHEBI:59789"/>
        <dbReference type="ChEBI" id="CHEBI:65315"/>
        <dbReference type="ChEBI" id="CHEBI:74478"/>
        <dbReference type="EC" id="2.1.1.166"/>
    </reaction>
</comment>
<dbReference type="HAMAP" id="MF_01547">
    <property type="entry name" value="RNA_methyltr_E"/>
    <property type="match status" value="1"/>
</dbReference>
<dbReference type="RefSeq" id="WP_180284576.1">
    <property type="nucleotide sequence ID" value="NZ_JABFDB010000021.1"/>
</dbReference>
<comment type="subcellular location">
    <subcellularLocation>
        <location evidence="11">Cytoplasm</location>
    </subcellularLocation>
</comment>
<evidence type="ECO:0000256" key="11">
    <source>
        <dbReference type="HAMAP-Rule" id="MF_01547"/>
    </source>
</evidence>
<evidence type="ECO:0000256" key="12">
    <source>
        <dbReference type="SAM" id="MobiDB-lite"/>
    </source>
</evidence>
<dbReference type="InterPro" id="IPR029063">
    <property type="entry name" value="SAM-dependent_MTases_sf"/>
</dbReference>
<evidence type="ECO:0000256" key="4">
    <source>
        <dbReference type="ARBA" id="ARBA00022691"/>
    </source>
</evidence>
<keyword evidence="3 11" id="KW-0808">Transferase</keyword>
<evidence type="ECO:0000313" key="14">
    <source>
        <dbReference type="EMBL" id="NYZ22814.1"/>
    </source>
</evidence>
<dbReference type="Pfam" id="PF01728">
    <property type="entry name" value="FtsJ"/>
    <property type="match status" value="1"/>
</dbReference>
<evidence type="ECO:0000256" key="2">
    <source>
        <dbReference type="ARBA" id="ARBA00022603"/>
    </source>
</evidence>
<sequence length="236" mass="25542">MAGKPPTTRPGGRNVAVRVKTARRRSLSSTRWLERQLNDPYVAEARKRGFRSRAAFKLLQLDEKYRLLAPGKRVVDLGAAPGGWTQVAVERVKPETTGGQVVGLDILEMEPVAGAVTFQADFLDETAPQRLKDALGGPADLVLSDMAAPTTGHQQTDHLRIMGLAEAALDFAEEVLAPGGAFVCKLFQGGAERELLDRLKRAFATVRHAKPPSSRQDSSETYVVATGFRGGPKPTE</sequence>
<dbReference type="GO" id="GO:0032259">
    <property type="term" value="P:methylation"/>
    <property type="evidence" value="ECO:0007669"/>
    <property type="project" value="UniProtKB-KW"/>
</dbReference>
<dbReference type="GO" id="GO:0008168">
    <property type="term" value="F:methyltransferase activity"/>
    <property type="evidence" value="ECO:0007669"/>
    <property type="project" value="UniProtKB-KW"/>
</dbReference>
<proteinExistence type="inferred from homology"/>
<evidence type="ECO:0000256" key="5">
    <source>
        <dbReference type="ARBA" id="ARBA00037569"/>
    </source>
</evidence>
<protein>
    <recommendedName>
        <fullName evidence="7 11">Ribosomal RNA large subunit methyltransferase E</fullName>
        <ecNumber evidence="6 11">2.1.1.166</ecNumber>
    </recommendedName>
    <alternativeName>
        <fullName evidence="9 11">23S rRNA Um2552 methyltransferase</fullName>
    </alternativeName>
    <alternativeName>
        <fullName evidence="8 11">rRNA (uridine-2'-O-)-methyltransferase</fullName>
    </alternativeName>
</protein>
<feature type="region of interest" description="Disordered" evidence="12">
    <location>
        <begin position="207"/>
        <end position="236"/>
    </location>
</feature>
<name>A0ABX2TEP3_9PROT</name>
<feature type="binding site" evidence="11">
    <location>
        <position position="105"/>
    </location>
    <ligand>
        <name>S-adenosyl-L-methionine</name>
        <dbReference type="ChEBI" id="CHEBI:59789"/>
    </ligand>
</feature>
<keyword evidence="4 11" id="KW-0949">S-adenosyl-L-methionine</keyword>
<feature type="active site" description="Proton acceptor" evidence="11">
    <location>
        <position position="185"/>
    </location>
</feature>
<dbReference type="PANTHER" id="PTHR10920:SF18">
    <property type="entry name" value="RRNA METHYLTRANSFERASE 2, MITOCHONDRIAL"/>
    <property type="match status" value="1"/>
</dbReference>
<dbReference type="InterPro" id="IPR050082">
    <property type="entry name" value="RNA_methyltr_RlmE"/>
</dbReference>
<dbReference type="InterPro" id="IPR002877">
    <property type="entry name" value="RNA_MeTrfase_FtsJ_dom"/>
</dbReference>